<sequence length="60" mass="6629">AENFHLAQKGTLEIGKDADLTIFTIQAEEKTLTDSNGLTRVAKEQIRPIKTIIGGQIYDN</sequence>
<comment type="caution">
    <text evidence="1">The sequence shown here is derived from an EMBL/GenBank/DDBJ whole genome shotgun (WGS) entry which is preliminary data.</text>
</comment>
<keyword evidence="1" id="KW-0378">Hydrolase</keyword>
<proteinExistence type="predicted"/>
<dbReference type="Gene3D" id="2.30.40.10">
    <property type="entry name" value="Urease, subunit C, domain 1"/>
    <property type="match status" value="1"/>
</dbReference>
<organism evidence="1 2">
    <name type="scientific">Enterococcus faecalis</name>
    <name type="common">Streptococcus faecalis</name>
    <dbReference type="NCBI Taxonomy" id="1351"/>
    <lineage>
        <taxon>Bacteria</taxon>
        <taxon>Bacillati</taxon>
        <taxon>Bacillota</taxon>
        <taxon>Bacilli</taxon>
        <taxon>Lactobacillales</taxon>
        <taxon>Enterococcaceae</taxon>
        <taxon>Enterococcus</taxon>
    </lineage>
</organism>
<dbReference type="EMBL" id="SIYF01000671">
    <property type="protein sequence ID" value="TKK60185.1"/>
    <property type="molecule type" value="Genomic_DNA"/>
</dbReference>
<reference evidence="1 2" key="1">
    <citation type="submission" date="2019-02" db="EMBL/GenBank/DDBJ databases">
        <title>Bacteria dissemination in different level of health care in South Africa: the effectiveness of infections prevention and control.</title>
        <authorList>
            <person name="Shobo C."/>
            <person name="Amoako D.G."/>
            <person name="Allam M."/>
            <person name="Ismail A."/>
            <person name="Bester L.A."/>
            <person name="Essack S.Y."/>
        </authorList>
    </citation>
    <scope>NUCLEOTIDE SEQUENCE [LARGE SCALE GENOMIC DNA]</scope>
    <source>
        <strain evidence="1 2">2SIL2</strain>
    </source>
</reference>
<accession>A0A4U3KEV9</accession>
<dbReference type="Proteomes" id="UP000305511">
    <property type="component" value="Unassembled WGS sequence"/>
</dbReference>
<protein>
    <submittedName>
        <fullName evidence="1">Amidohydrolase/deacetylase family metallohydrolase</fullName>
    </submittedName>
</protein>
<dbReference type="AlphaFoldDB" id="A0A4U3KEV9"/>
<dbReference type="Pfam" id="PF22647">
    <property type="entry name" value="EF_0837-like_N"/>
    <property type="match status" value="1"/>
</dbReference>
<feature type="non-terminal residue" evidence="1">
    <location>
        <position position="1"/>
    </location>
</feature>
<dbReference type="GO" id="GO:0016810">
    <property type="term" value="F:hydrolase activity, acting on carbon-nitrogen (but not peptide) bonds"/>
    <property type="evidence" value="ECO:0007669"/>
    <property type="project" value="InterPro"/>
</dbReference>
<evidence type="ECO:0000313" key="2">
    <source>
        <dbReference type="Proteomes" id="UP000305511"/>
    </source>
</evidence>
<gene>
    <name evidence="1" type="ORF">EY666_18785</name>
</gene>
<evidence type="ECO:0000313" key="1">
    <source>
        <dbReference type="EMBL" id="TKK60185.1"/>
    </source>
</evidence>
<dbReference type="SUPFAM" id="SSF51338">
    <property type="entry name" value="Composite domain of metallo-dependent hydrolases"/>
    <property type="match status" value="1"/>
</dbReference>
<dbReference type="InterPro" id="IPR011059">
    <property type="entry name" value="Metal-dep_hydrolase_composite"/>
</dbReference>
<name>A0A4U3KEV9_ENTFL</name>